<feature type="chain" id="PRO_5013379942" evidence="2">
    <location>
        <begin position="16"/>
        <end position="336"/>
    </location>
</feature>
<feature type="compositionally biased region" description="Basic and acidic residues" evidence="1">
    <location>
        <begin position="286"/>
        <end position="310"/>
    </location>
</feature>
<feature type="compositionally biased region" description="Basic and acidic residues" evidence="1">
    <location>
        <begin position="105"/>
        <end position="114"/>
    </location>
</feature>
<sequence>MPWPPPPRASPWPGSFGGLRLCPPPLLLLLEVRDSTDRLTFLLCPRFPQPRGPGVRSHTVHPGPRPPSGQRWDRSPVAPFQPPLRLSPPLLSRLRSATPTPTQAKGKEQRRSGEARATSISSDRRRPWAGAALRATLFGEERSARARSREPARNREARDRAENAEGFSRTIPSPGTIPEPACQRGRTPSWCPRFPQPRGPGVRSHTVHPGPRPPSGQRWDRSPVAPFQPPLRLSPPLLSRLRSATPTPTQAKGKEQRRSGEARATSISSDRRRPWAGAALRATLFGEERSARARSREPARNREARDRAENAEGFSRTIPSPGTIPEPACQRGRLEL</sequence>
<reference evidence="3 4" key="1">
    <citation type="submission" date="2013-11" db="EMBL/GenBank/DDBJ databases">
        <title>The Damaraland mole rat (Fukomys damarensis) genome and evolution of African mole rats.</title>
        <authorList>
            <person name="Gladyshev V.N."/>
            <person name="Fang X."/>
        </authorList>
    </citation>
    <scope>NUCLEOTIDE SEQUENCE [LARGE SCALE GENOMIC DNA]</scope>
    <source>
        <tissue evidence="3">Liver</tissue>
    </source>
</reference>
<keyword evidence="4" id="KW-1185">Reference proteome</keyword>
<accession>A0A091CZU3</accession>
<protein>
    <submittedName>
        <fullName evidence="3">Uncharacterized protein</fullName>
    </submittedName>
</protein>
<evidence type="ECO:0000313" key="3">
    <source>
        <dbReference type="EMBL" id="KFO23450.1"/>
    </source>
</evidence>
<dbReference type="AlphaFoldDB" id="A0A091CZU3"/>
<organism evidence="3 4">
    <name type="scientific">Fukomys damarensis</name>
    <name type="common">Damaraland mole rat</name>
    <name type="synonym">Cryptomys damarensis</name>
    <dbReference type="NCBI Taxonomy" id="885580"/>
    <lineage>
        <taxon>Eukaryota</taxon>
        <taxon>Metazoa</taxon>
        <taxon>Chordata</taxon>
        <taxon>Craniata</taxon>
        <taxon>Vertebrata</taxon>
        <taxon>Euteleostomi</taxon>
        <taxon>Mammalia</taxon>
        <taxon>Eutheria</taxon>
        <taxon>Euarchontoglires</taxon>
        <taxon>Glires</taxon>
        <taxon>Rodentia</taxon>
        <taxon>Hystricomorpha</taxon>
        <taxon>Bathyergidae</taxon>
        <taxon>Fukomys</taxon>
    </lineage>
</organism>
<feature type="region of interest" description="Disordered" evidence="1">
    <location>
        <begin position="46"/>
        <end position="128"/>
    </location>
</feature>
<keyword evidence="2" id="KW-0732">Signal</keyword>
<evidence type="ECO:0000256" key="2">
    <source>
        <dbReference type="SAM" id="SignalP"/>
    </source>
</evidence>
<feature type="signal peptide" evidence="2">
    <location>
        <begin position="1"/>
        <end position="15"/>
    </location>
</feature>
<feature type="compositionally biased region" description="Basic and acidic residues" evidence="1">
    <location>
        <begin position="140"/>
        <end position="163"/>
    </location>
</feature>
<feature type="compositionally biased region" description="Low complexity" evidence="1">
    <location>
        <begin position="234"/>
        <end position="243"/>
    </location>
</feature>
<evidence type="ECO:0000256" key="1">
    <source>
        <dbReference type="SAM" id="MobiDB-lite"/>
    </source>
</evidence>
<gene>
    <name evidence="3" type="ORF">H920_15022</name>
</gene>
<feature type="region of interest" description="Disordered" evidence="1">
    <location>
        <begin position="140"/>
        <end position="336"/>
    </location>
</feature>
<evidence type="ECO:0000313" key="4">
    <source>
        <dbReference type="Proteomes" id="UP000028990"/>
    </source>
</evidence>
<feature type="compositionally biased region" description="Basic and acidic residues" evidence="1">
    <location>
        <begin position="252"/>
        <end position="261"/>
    </location>
</feature>
<name>A0A091CZU3_FUKDA</name>
<feature type="compositionally biased region" description="Low complexity" evidence="1">
    <location>
        <begin position="87"/>
        <end position="96"/>
    </location>
</feature>
<proteinExistence type="predicted"/>
<dbReference type="EMBL" id="KN123762">
    <property type="protein sequence ID" value="KFO23450.1"/>
    <property type="molecule type" value="Genomic_DNA"/>
</dbReference>
<dbReference type="Proteomes" id="UP000028990">
    <property type="component" value="Unassembled WGS sequence"/>
</dbReference>